<feature type="transmembrane region" description="Helical" evidence="7">
    <location>
        <begin position="312"/>
        <end position="334"/>
    </location>
</feature>
<reference evidence="9 10" key="1">
    <citation type="submission" date="2019-03" db="EMBL/GenBank/DDBJ databases">
        <authorList>
            <person name="Gaulin E."/>
            <person name="Dumas B."/>
        </authorList>
    </citation>
    <scope>NUCLEOTIDE SEQUENCE [LARGE SCALE GENOMIC DNA]</scope>
    <source>
        <strain evidence="9">CBS 568.67</strain>
    </source>
</reference>
<feature type="transmembrane region" description="Helical" evidence="7">
    <location>
        <begin position="59"/>
        <end position="78"/>
    </location>
</feature>
<organism evidence="9 10">
    <name type="scientific">Aphanomyces stellatus</name>
    <dbReference type="NCBI Taxonomy" id="120398"/>
    <lineage>
        <taxon>Eukaryota</taxon>
        <taxon>Sar</taxon>
        <taxon>Stramenopiles</taxon>
        <taxon>Oomycota</taxon>
        <taxon>Saprolegniomycetes</taxon>
        <taxon>Saprolegniales</taxon>
        <taxon>Verrucalvaceae</taxon>
        <taxon>Aphanomyces</taxon>
    </lineage>
</organism>
<evidence type="ECO:0000256" key="2">
    <source>
        <dbReference type="ARBA" id="ARBA00007015"/>
    </source>
</evidence>
<dbReference type="AlphaFoldDB" id="A0A485L8J8"/>
<keyword evidence="5 7" id="KW-1133">Transmembrane helix</keyword>
<dbReference type="GO" id="GO:0016020">
    <property type="term" value="C:membrane"/>
    <property type="evidence" value="ECO:0007669"/>
    <property type="project" value="UniProtKB-SubCell"/>
</dbReference>
<feature type="transmembrane region" description="Helical" evidence="7">
    <location>
        <begin position="354"/>
        <end position="374"/>
    </location>
</feature>
<evidence type="ECO:0000256" key="5">
    <source>
        <dbReference type="ARBA" id="ARBA00022989"/>
    </source>
</evidence>
<dbReference type="PANTHER" id="PTHR31585:SF0">
    <property type="entry name" value="FOLATE-BIOPTERIN TRANSPORTER 1, CHLOROPLASTIC"/>
    <property type="match status" value="1"/>
</dbReference>
<dbReference type="InterPro" id="IPR039309">
    <property type="entry name" value="BT1"/>
</dbReference>
<dbReference type="Proteomes" id="UP000332933">
    <property type="component" value="Unassembled WGS sequence"/>
</dbReference>
<feature type="transmembrane region" description="Helical" evidence="7">
    <location>
        <begin position="20"/>
        <end position="39"/>
    </location>
</feature>
<feature type="transmembrane region" description="Helical" evidence="7">
    <location>
        <begin position="250"/>
        <end position="274"/>
    </location>
</feature>
<evidence type="ECO:0000256" key="3">
    <source>
        <dbReference type="ARBA" id="ARBA00022448"/>
    </source>
</evidence>
<keyword evidence="10" id="KW-1185">Reference proteome</keyword>
<dbReference type="PANTHER" id="PTHR31585">
    <property type="entry name" value="FOLATE-BIOPTERIN TRANSPORTER 1, CHLOROPLASTIC"/>
    <property type="match status" value="1"/>
</dbReference>
<keyword evidence="3" id="KW-0813">Transport</keyword>
<evidence type="ECO:0000256" key="6">
    <source>
        <dbReference type="ARBA" id="ARBA00023136"/>
    </source>
</evidence>
<dbReference type="SUPFAM" id="SSF103473">
    <property type="entry name" value="MFS general substrate transporter"/>
    <property type="match status" value="1"/>
</dbReference>
<dbReference type="OrthoDB" id="754047at2759"/>
<name>A0A485L8J8_9STRA</name>
<evidence type="ECO:0000313" key="9">
    <source>
        <dbReference type="EMBL" id="VFT93734.1"/>
    </source>
</evidence>
<gene>
    <name evidence="9" type="primary">Aste57867_16972</name>
    <name evidence="8" type="ORF">As57867_016914</name>
    <name evidence="9" type="ORF">ASTE57867_16972</name>
</gene>
<dbReference type="InterPro" id="IPR036259">
    <property type="entry name" value="MFS_trans_sf"/>
</dbReference>
<proteinExistence type="inferred from homology"/>
<accession>A0A485L8J8</accession>
<dbReference type="EMBL" id="VJMH01006007">
    <property type="protein sequence ID" value="KAF0691888.1"/>
    <property type="molecule type" value="Genomic_DNA"/>
</dbReference>
<comment type="subcellular location">
    <subcellularLocation>
        <location evidence="1">Membrane</location>
        <topology evidence="1">Multi-pass membrane protein</topology>
    </subcellularLocation>
</comment>
<evidence type="ECO:0000256" key="7">
    <source>
        <dbReference type="SAM" id="Phobius"/>
    </source>
</evidence>
<evidence type="ECO:0000256" key="4">
    <source>
        <dbReference type="ARBA" id="ARBA00022692"/>
    </source>
</evidence>
<feature type="transmembrane region" description="Helical" evidence="7">
    <location>
        <begin position="90"/>
        <end position="110"/>
    </location>
</feature>
<dbReference type="EMBL" id="CAADRA010006028">
    <property type="protein sequence ID" value="VFT93734.1"/>
    <property type="molecule type" value="Genomic_DNA"/>
</dbReference>
<dbReference type="Gene3D" id="1.20.1250.20">
    <property type="entry name" value="MFS general substrate transporter like domains"/>
    <property type="match status" value="1"/>
</dbReference>
<feature type="transmembrane region" description="Helical" evidence="7">
    <location>
        <begin position="286"/>
        <end position="305"/>
    </location>
</feature>
<keyword evidence="4 7" id="KW-0812">Transmembrane</keyword>
<feature type="transmembrane region" description="Helical" evidence="7">
    <location>
        <begin position="186"/>
        <end position="206"/>
    </location>
</feature>
<feature type="transmembrane region" description="Helical" evidence="7">
    <location>
        <begin position="386"/>
        <end position="408"/>
    </location>
</feature>
<evidence type="ECO:0000256" key="1">
    <source>
        <dbReference type="ARBA" id="ARBA00004141"/>
    </source>
</evidence>
<evidence type="ECO:0000313" key="8">
    <source>
        <dbReference type="EMBL" id="KAF0691888.1"/>
    </source>
</evidence>
<dbReference type="Pfam" id="PF03092">
    <property type="entry name" value="BT1"/>
    <property type="match status" value="1"/>
</dbReference>
<comment type="similarity">
    <text evidence="2">Belongs to the major facilitator superfamily. Folate-biopterin transporter (TC 2.A.71) family.</text>
</comment>
<protein>
    <submittedName>
        <fullName evidence="9">Aste57867_16972 protein</fullName>
    </submittedName>
</protein>
<evidence type="ECO:0000313" key="10">
    <source>
        <dbReference type="Proteomes" id="UP000332933"/>
    </source>
</evidence>
<reference evidence="8" key="2">
    <citation type="submission" date="2019-06" db="EMBL/GenBank/DDBJ databases">
        <title>Genomics analysis of Aphanomyces spp. identifies a new class of oomycete effector associated with host adaptation.</title>
        <authorList>
            <person name="Gaulin E."/>
        </authorList>
    </citation>
    <scope>NUCLEOTIDE SEQUENCE</scope>
    <source>
        <strain evidence="8">CBS 578.67</strain>
    </source>
</reference>
<feature type="transmembrane region" description="Helical" evidence="7">
    <location>
        <begin position="428"/>
        <end position="448"/>
    </location>
</feature>
<keyword evidence="6 7" id="KW-0472">Membrane</keyword>
<sequence>MTQNSQSSPPVSPPTAAGGLPLGILCLYFVHSFFMTFPMTAYGDWLFNSLHMPPATTSIYYAVSFFPWNLKPVYALLSDNVPIFGYRRKYYIVLCELGAALSVLATGLFVTSSIPAAFGLRIVDSSCEAFSQMMLGIVLVDVAAGDKTKSGVTQAWANAAKNAASILALLVGIPIYHSPSLRSADIIAWSSVIPLVGVAVCLLVLYETKVDVSRPTPPDSTAPRTCRDMVTQKWTALTTASRRIVSEQRAYIPVMAFFFLCSALPGGGSAWYQYTYGLLANEKECFQYMSLAGMAGRIVSCAVYAKLCSGRNVRLVFAVSTVLSMLAGLPQLLLAPPMQPLPLPLCSFMTTESFLTAFTGEFALLQLLVVATSFSPPKKELHGLTYALYLSFMDFGGVVSAFLSAGLIQAVGITEDPDTHNVDWTNLWLLVVVSSLSNVAILGFLFLLPRHVDGFDALPQDDHVEADPLMDPSKPPV</sequence>